<dbReference type="InterPro" id="IPR000744">
    <property type="entry name" value="NSF_attach"/>
</dbReference>
<dbReference type="Pfam" id="PF14938">
    <property type="entry name" value="SNAP"/>
    <property type="match status" value="1"/>
</dbReference>
<evidence type="ECO:0000256" key="1">
    <source>
        <dbReference type="ARBA" id="ARBA00004170"/>
    </source>
</evidence>
<comment type="caution">
    <text evidence="10">The sequence shown here is derived from an EMBL/GenBank/DDBJ whole genome shotgun (WGS) entry which is preliminary data.</text>
</comment>
<evidence type="ECO:0000256" key="2">
    <source>
        <dbReference type="ARBA" id="ARBA00010050"/>
    </source>
</evidence>
<comment type="similarity">
    <text evidence="2">Belongs to the SNAP family.</text>
</comment>
<keyword evidence="9" id="KW-1133">Transmembrane helix</keyword>
<keyword evidence="3" id="KW-0813">Transport</keyword>
<dbReference type="GO" id="GO:0006886">
    <property type="term" value="P:intracellular protein transport"/>
    <property type="evidence" value="ECO:0007669"/>
    <property type="project" value="InterPro"/>
</dbReference>
<evidence type="ECO:0000256" key="3">
    <source>
        <dbReference type="ARBA" id="ARBA00022448"/>
    </source>
</evidence>
<evidence type="ECO:0000313" key="11">
    <source>
        <dbReference type="Proteomes" id="UP000655225"/>
    </source>
</evidence>
<evidence type="ECO:0000256" key="4">
    <source>
        <dbReference type="ARBA" id="ARBA00022892"/>
    </source>
</evidence>
<comment type="subcellular location">
    <subcellularLocation>
        <location evidence="1">Membrane</location>
        <topology evidence="1">Peripheral membrane protein</topology>
    </subcellularLocation>
</comment>
<keyword evidence="9" id="KW-0812">Transmembrane</keyword>
<protein>
    <recommendedName>
        <fullName evidence="7">Gamma-soluble NSF attachment protein</fullName>
    </recommendedName>
    <alternativeName>
        <fullName evidence="8">N-ethylmaleimide-sensitive factor attachment protein gamma</fullName>
    </alternativeName>
</protein>
<dbReference type="Gene3D" id="1.25.40.10">
    <property type="entry name" value="Tetratricopeptide repeat domain"/>
    <property type="match status" value="1"/>
</dbReference>
<evidence type="ECO:0000256" key="9">
    <source>
        <dbReference type="SAM" id="Phobius"/>
    </source>
</evidence>
<organism evidence="10 11">
    <name type="scientific">Tetracentron sinense</name>
    <name type="common">Spur-leaf</name>
    <dbReference type="NCBI Taxonomy" id="13715"/>
    <lineage>
        <taxon>Eukaryota</taxon>
        <taxon>Viridiplantae</taxon>
        <taxon>Streptophyta</taxon>
        <taxon>Embryophyta</taxon>
        <taxon>Tracheophyta</taxon>
        <taxon>Spermatophyta</taxon>
        <taxon>Magnoliopsida</taxon>
        <taxon>Trochodendrales</taxon>
        <taxon>Trochodendraceae</taxon>
        <taxon>Tetracentron</taxon>
    </lineage>
</organism>
<reference evidence="10 11" key="1">
    <citation type="submission" date="2020-04" db="EMBL/GenBank/DDBJ databases">
        <title>Plant Genome Project.</title>
        <authorList>
            <person name="Zhang R.-G."/>
        </authorList>
    </citation>
    <scope>NUCLEOTIDE SEQUENCE [LARGE SCALE GENOMIC DNA]</scope>
    <source>
        <strain evidence="10">YNK0</strain>
        <tissue evidence="10">Leaf</tissue>
    </source>
</reference>
<dbReference type="Proteomes" id="UP000655225">
    <property type="component" value="Unassembled WGS sequence"/>
</dbReference>
<keyword evidence="4" id="KW-0931">ER-Golgi transport</keyword>
<gene>
    <name evidence="10" type="ORF">HHK36_004775</name>
</gene>
<dbReference type="GO" id="GO:0016192">
    <property type="term" value="P:vesicle-mediated transport"/>
    <property type="evidence" value="ECO:0007669"/>
    <property type="project" value="UniProtKB-KW"/>
</dbReference>
<dbReference type="PANTHER" id="PTHR13768:SF2">
    <property type="entry name" value="GAMMA-SOLUBLE NSF ATTACHMENT PROTEIN"/>
    <property type="match status" value="1"/>
</dbReference>
<keyword evidence="11" id="KW-1185">Reference proteome</keyword>
<dbReference type="EMBL" id="JABCRI010000003">
    <property type="protein sequence ID" value="KAF8408711.1"/>
    <property type="molecule type" value="Genomic_DNA"/>
</dbReference>
<evidence type="ECO:0000256" key="8">
    <source>
        <dbReference type="ARBA" id="ARBA00042485"/>
    </source>
</evidence>
<dbReference type="GO" id="GO:0005483">
    <property type="term" value="F:soluble NSF attachment protein activity"/>
    <property type="evidence" value="ECO:0007669"/>
    <property type="project" value="TreeGrafter"/>
</dbReference>
<keyword evidence="6 9" id="KW-0472">Membrane</keyword>
<keyword evidence="5" id="KW-0653">Protein transport</keyword>
<dbReference type="GO" id="GO:0031201">
    <property type="term" value="C:SNARE complex"/>
    <property type="evidence" value="ECO:0007669"/>
    <property type="project" value="TreeGrafter"/>
</dbReference>
<sequence>MVGSDLEKLMIKANKLLSVLVTGASYLLDMVKFSCVFVSTFGSYWTVSFLYVTTYYCSFSFFLRTKLTLTRWSADWRNATLLYEQAAIGFRLRKDYEKAKTAFEKASKGQEMLSSPWDAAKHMESAAAVAKEISRWSEVADFYRRASELYAECGRSQPASDALAKGARALEDAAPDEAVKMYTDACALLEEDGKEQMAFDIYRDATSVYIKLERYTDAATFLLRWGLAADQCKAVNSQCKAYLSAVIVYLYVHDYKQAEKCYNDCSQIECFLRSDQNHCASKLLSAYADGDIEEIKRVAQSSTISNLDHMSCHSMEDMDETIIRLARKLPTGDVNAFKIETTKEEEEVLDENDLT</sequence>
<proteinExistence type="inferred from homology"/>
<dbReference type="GO" id="GO:0005774">
    <property type="term" value="C:vacuolar membrane"/>
    <property type="evidence" value="ECO:0007669"/>
    <property type="project" value="TreeGrafter"/>
</dbReference>
<dbReference type="FunFam" id="1.25.40.10:FF:000323">
    <property type="entry name" value="Gamma-soluble NSF attachment protein"/>
    <property type="match status" value="1"/>
</dbReference>
<dbReference type="OMA" id="RSWFHAA"/>
<evidence type="ECO:0000256" key="5">
    <source>
        <dbReference type="ARBA" id="ARBA00022927"/>
    </source>
</evidence>
<accession>A0A834ZSR5</accession>
<dbReference type="SUPFAM" id="SSF48452">
    <property type="entry name" value="TPR-like"/>
    <property type="match status" value="1"/>
</dbReference>
<evidence type="ECO:0000256" key="6">
    <source>
        <dbReference type="ARBA" id="ARBA00023136"/>
    </source>
</evidence>
<feature type="transmembrane region" description="Helical" evidence="9">
    <location>
        <begin position="45"/>
        <end position="63"/>
    </location>
</feature>
<dbReference type="GO" id="GO:0019905">
    <property type="term" value="F:syntaxin binding"/>
    <property type="evidence" value="ECO:0007669"/>
    <property type="project" value="TreeGrafter"/>
</dbReference>
<dbReference type="InterPro" id="IPR011990">
    <property type="entry name" value="TPR-like_helical_dom_sf"/>
</dbReference>
<dbReference type="AlphaFoldDB" id="A0A834ZSR5"/>
<dbReference type="OrthoDB" id="9984275at2759"/>
<name>A0A834ZSR5_TETSI</name>
<evidence type="ECO:0000313" key="10">
    <source>
        <dbReference type="EMBL" id="KAF8408711.1"/>
    </source>
</evidence>
<evidence type="ECO:0000256" key="7">
    <source>
        <dbReference type="ARBA" id="ARBA00040047"/>
    </source>
</evidence>
<dbReference type="PANTHER" id="PTHR13768">
    <property type="entry name" value="SOLUBLE NSF ATTACHMENT PROTEIN SNAP"/>
    <property type="match status" value="1"/>
</dbReference>